<proteinExistence type="predicted"/>
<dbReference type="SMART" id="SM00028">
    <property type="entry name" value="TPR"/>
    <property type="match status" value="3"/>
</dbReference>
<gene>
    <name evidence="2" type="ORF">E2L03_17295</name>
</gene>
<evidence type="ECO:0000256" key="1">
    <source>
        <dbReference type="PROSITE-ProRule" id="PRU00339"/>
    </source>
</evidence>
<dbReference type="InterPro" id="IPR011990">
    <property type="entry name" value="TPR-like_helical_dom_sf"/>
</dbReference>
<feature type="repeat" description="TPR" evidence="1">
    <location>
        <begin position="133"/>
        <end position="166"/>
    </location>
</feature>
<evidence type="ECO:0000313" key="3">
    <source>
        <dbReference type="Proteomes" id="UP000298210"/>
    </source>
</evidence>
<dbReference type="AlphaFoldDB" id="A0A4Y7WEU4"/>
<dbReference type="SUPFAM" id="SSF48452">
    <property type="entry name" value="TPR-like"/>
    <property type="match status" value="1"/>
</dbReference>
<organism evidence="2 3">
    <name type="scientific">Shouchella lehensis</name>
    <dbReference type="NCBI Taxonomy" id="300825"/>
    <lineage>
        <taxon>Bacteria</taxon>
        <taxon>Bacillati</taxon>
        <taxon>Bacillota</taxon>
        <taxon>Bacilli</taxon>
        <taxon>Bacillales</taxon>
        <taxon>Bacillaceae</taxon>
        <taxon>Shouchella</taxon>
    </lineage>
</organism>
<dbReference type="Gene3D" id="1.25.40.10">
    <property type="entry name" value="Tetratricopeptide repeat domain"/>
    <property type="match status" value="1"/>
</dbReference>
<dbReference type="EMBL" id="SNUX01000004">
    <property type="protein sequence ID" value="TES46452.1"/>
    <property type="molecule type" value="Genomic_DNA"/>
</dbReference>
<dbReference type="InterPro" id="IPR019734">
    <property type="entry name" value="TPR_rpt"/>
</dbReference>
<dbReference type="Proteomes" id="UP000298210">
    <property type="component" value="Unassembled WGS sequence"/>
</dbReference>
<reference evidence="2 3" key="1">
    <citation type="submission" date="2019-03" db="EMBL/GenBank/DDBJ databases">
        <authorList>
            <person name="Liu G."/>
        </authorList>
    </citation>
    <scope>NUCLEOTIDE SEQUENCE [LARGE SCALE GENOMIC DNA]</scope>
    <source>
        <strain evidence="2 3">DSM 19099</strain>
    </source>
</reference>
<keyword evidence="1" id="KW-0802">TPR repeat</keyword>
<dbReference type="PROSITE" id="PS50005">
    <property type="entry name" value="TPR"/>
    <property type="match status" value="1"/>
</dbReference>
<evidence type="ECO:0000313" key="2">
    <source>
        <dbReference type="EMBL" id="TES46452.1"/>
    </source>
</evidence>
<dbReference type="RefSeq" id="WP_055736714.1">
    <property type="nucleotide sequence ID" value="NZ_LDIM01000013.1"/>
</dbReference>
<accession>A0A4Y7WEU4</accession>
<name>A0A4Y7WEU4_9BACI</name>
<sequence length="362" mass="42271">MKGLAVERVGQQIVDWYSCIKTNDVKQAKLLKPEVDVLVANMKPDDKMLAYYQLVSLQYDLLILKVSPEEAKTNLDVSVLEGIANQADDYLKFMYYYVCGRAEFYHKRYKSAIRTYKIAERLIEEVKDPVEKAEFYQKLGISYYQIDQYTFAYTYLELALEFFEKNSSYKINVFICKQTLSGIYSELQQHSKAQEMYNDLLEDTKSSPYNQAITKYNIGINRIWLGNFDEAISYFKQALENPAFQKSTISIKAHYHIMNLEIRLGKKQKGLAWLEEEAKLKNAKDIEGKLMVTRGLYVDKENSLIMQGLELLESSQCFYEAYEMSSEVSKYYKRSRDLKKTAYFTKYAHDMKCKAILGLDQS</sequence>
<comment type="caution">
    <text evidence="2">The sequence shown here is derived from an EMBL/GenBank/DDBJ whole genome shotgun (WGS) entry which is preliminary data.</text>
</comment>
<dbReference type="Pfam" id="PF18801">
    <property type="entry name" value="RapH_N"/>
    <property type="match status" value="1"/>
</dbReference>
<protein>
    <submittedName>
        <fullName evidence="2">Uncharacterized protein</fullName>
    </submittedName>
</protein>